<dbReference type="Proteomes" id="UP000887560">
    <property type="component" value="Unplaced"/>
</dbReference>
<evidence type="ECO:0000256" key="2">
    <source>
        <dbReference type="SAM" id="SignalP"/>
    </source>
</evidence>
<feature type="signal peptide" evidence="2">
    <location>
        <begin position="1"/>
        <end position="20"/>
    </location>
</feature>
<proteinExistence type="predicted"/>
<sequence length="257" mass="29680">MRFLLLYILLYVFILDDSNCTNEQDDWQNEQRKRQKMGDQQHLNHGYGQPQRGYGAQIQGQNPNLPNLQGNQAINLLPNELRRNRNDLTNSVDLFNKGKQLQQNPLQNQMHQFIKVKQEQGDNEYMGQQLKQQVQGEKEKQPRVTIHLDDSSDDSLELIDGKGKKAQILYTNEGISNFPKQNIGNPQHSVLESSKTIGPLQQPIGTLQQPPSSSGLKRKQYDRSQRRIVTEISVNKYDFTNMVQHCKKLVFEEILVV</sequence>
<feature type="region of interest" description="Disordered" evidence="1">
    <location>
        <begin position="24"/>
        <end position="64"/>
    </location>
</feature>
<protein>
    <submittedName>
        <fullName evidence="4">Uncharacterized protein</fullName>
    </submittedName>
</protein>
<feature type="region of interest" description="Disordered" evidence="1">
    <location>
        <begin position="203"/>
        <end position="222"/>
    </location>
</feature>
<feature type="compositionally biased region" description="Basic and acidic residues" evidence="1">
    <location>
        <begin position="29"/>
        <end position="39"/>
    </location>
</feature>
<accession>A0A915P6E0</accession>
<organism evidence="3 4">
    <name type="scientific">Meloidogyne floridensis</name>
    <dbReference type="NCBI Taxonomy" id="298350"/>
    <lineage>
        <taxon>Eukaryota</taxon>
        <taxon>Metazoa</taxon>
        <taxon>Ecdysozoa</taxon>
        <taxon>Nematoda</taxon>
        <taxon>Chromadorea</taxon>
        <taxon>Rhabditida</taxon>
        <taxon>Tylenchina</taxon>
        <taxon>Tylenchomorpha</taxon>
        <taxon>Tylenchoidea</taxon>
        <taxon>Meloidogynidae</taxon>
        <taxon>Meloidogyninae</taxon>
        <taxon>Meloidogyne</taxon>
    </lineage>
</organism>
<dbReference type="WBParaSite" id="scf7180000423500.g11130">
    <property type="protein sequence ID" value="scf7180000423500.g11130"/>
    <property type="gene ID" value="scf7180000423500.g11130"/>
</dbReference>
<keyword evidence="3" id="KW-1185">Reference proteome</keyword>
<feature type="chain" id="PRO_5037272040" evidence="2">
    <location>
        <begin position="21"/>
        <end position="257"/>
    </location>
</feature>
<evidence type="ECO:0000313" key="3">
    <source>
        <dbReference type="Proteomes" id="UP000887560"/>
    </source>
</evidence>
<evidence type="ECO:0000256" key="1">
    <source>
        <dbReference type="SAM" id="MobiDB-lite"/>
    </source>
</evidence>
<dbReference type="AlphaFoldDB" id="A0A915P6E0"/>
<name>A0A915P6E0_9BILA</name>
<keyword evidence="2" id="KW-0732">Signal</keyword>
<evidence type="ECO:0000313" key="4">
    <source>
        <dbReference type="WBParaSite" id="scf7180000423500.g11130"/>
    </source>
</evidence>
<reference evidence="4" key="1">
    <citation type="submission" date="2022-11" db="UniProtKB">
        <authorList>
            <consortium name="WormBaseParasite"/>
        </authorList>
    </citation>
    <scope>IDENTIFICATION</scope>
</reference>
<feature type="compositionally biased region" description="Polar residues" evidence="1">
    <location>
        <begin position="203"/>
        <end position="215"/>
    </location>
</feature>